<dbReference type="InterPro" id="IPR009057">
    <property type="entry name" value="Homeodomain-like_sf"/>
</dbReference>
<evidence type="ECO:0000313" key="6">
    <source>
        <dbReference type="EMBL" id="RDI50888.1"/>
    </source>
</evidence>
<dbReference type="InterPro" id="IPR001647">
    <property type="entry name" value="HTH_TetR"/>
</dbReference>
<dbReference type="PANTHER" id="PTHR30055">
    <property type="entry name" value="HTH-TYPE TRANSCRIPTIONAL REGULATOR RUTR"/>
    <property type="match status" value="1"/>
</dbReference>
<name>A0A370H538_9NOCA</name>
<dbReference type="OrthoDB" id="8688418at2"/>
<protein>
    <submittedName>
        <fullName evidence="6">TetR family transcriptional regulator</fullName>
    </submittedName>
</protein>
<dbReference type="Proteomes" id="UP000255355">
    <property type="component" value="Unassembled WGS sequence"/>
</dbReference>
<dbReference type="AlphaFoldDB" id="A0A370H538"/>
<organism evidence="6 7">
    <name type="scientific">Nocardia mexicana</name>
    <dbReference type="NCBI Taxonomy" id="279262"/>
    <lineage>
        <taxon>Bacteria</taxon>
        <taxon>Bacillati</taxon>
        <taxon>Actinomycetota</taxon>
        <taxon>Actinomycetes</taxon>
        <taxon>Mycobacteriales</taxon>
        <taxon>Nocardiaceae</taxon>
        <taxon>Nocardia</taxon>
    </lineage>
</organism>
<keyword evidence="1" id="KW-0805">Transcription regulation</keyword>
<dbReference type="Pfam" id="PF00440">
    <property type="entry name" value="TetR_N"/>
    <property type="match status" value="1"/>
</dbReference>
<evidence type="ECO:0000313" key="7">
    <source>
        <dbReference type="Proteomes" id="UP000255355"/>
    </source>
</evidence>
<dbReference type="PROSITE" id="PS50977">
    <property type="entry name" value="HTH_TETR_2"/>
    <property type="match status" value="1"/>
</dbReference>
<dbReference type="PANTHER" id="PTHR30055:SF234">
    <property type="entry name" value="HTH-TYPE TRANSCRIPTIONAL REGULATOR BETI"/>
    <property type="match status" value="1"/>
</dbReference>
<dbReference type="GO" id="GO:0003700">
    <property type="term" value="F:DNA-binding transcription factor activity"/>
    <property type="evidence" value="ECO:0007669"/>
    <property type="project" value="TreeGrafter"/>
</dbReference>
<gene>
    <name evidence="6" type="ORF">DFR68_105365</name>
</gene>
<dbReference type="Pfam" id="PF17754">
    <property type="entry name" value="TetR_C_14"/>
    <property type="match status" value="1"/>
</dbReference>
<feature type="DNA-binding region" description="H-T-H motif" evidence="4">
    <location>
        <begin position="38"/>
        <end position="57"/>
    </location>
</feature>
<keyword evidence="2 4" id="KW-0238">DNA-binding</keyword>
<evidence type="ECO:0000256" key="2">
    <source>
        <dbReference type="ARBA" id="ARBA00023125"/>
    </source>
</evidence>
<evidence type="ECO:0000256" key="4">
    <source>
        <dbReference type="PROSITE-ProRule" id="PRU00335"/>
    </source>
</evidence>
<dbReference type="RefSeq" id="WP_068020189.1">
    <property type="nucleotide sequence ID" value="NZ_QQAZ01000005.1"/>
</dbReference>
<evidence type="ECO:0000256" key="3">
    <source>
        <dbReference type="ARBA" id="ARBA00023163"/>
    </source>
</evidence>
<feature type="domain" description="HTH tetR-type" evidence="5">
    <location>
        <begin position="15"/>
        <end position="75"/>
    </location>
</feature>
<accession>A0A370H538</accession>
<sequence length="204" mass="22584">MADERTLGLRDRKKLDTRRALSDAALELTFERGLENVVREDIAARAGVSVRTFSNYFANKHEALGYRQIERIRRSIELLRTRPAEEPMWAAITAAVLEPFHADEVPDARPTRAQLAEVRKIVESPEIRSVLAGTTFHDMAAVIAERSGTDPNRDLYPRLMAGAVAAAYQAASEIYVHSDPPVVITTVLRQALSAMADGIPEPAH</sequence>
<dbReference type="InterPro" id="IPR041347">
    <property type="entry name" value="MftR_C"/>
</dbReference>
<dbReference type="EMBL" id="QQAZ01000005">
    <property type="protein sequence ID" value="RDI50888.1"/>
    <property type="molecule type" value="Genomic_DNA"/>
</dbReference>
<dbReference type="InterPro" id="IPR050109">
    <property type="entry name" value="HTH-type_TetR-like_transc_reg"/>
</dbReference>
<keyword evidence="7" id="KW-1185">Reference proteome</keyword>
<evidence type="ECO:0000259" key="5">
    <source>
        <dbReference type="PROSITE" id="PS50977"/>
    </source>
</evidence>
<keyword evidence="3" id="KW-0804">Transcription</keyword>
<evidence type="ECO:0000256" key="1">
    <source>
        <dbReference type="ARBA" id="ARBA00023015"/>
    </source>
</evidence>
<proteinExistence type="predicted"/>
<dbReference type="GO" id="GO:0000976">
    <property type="term" value="F:transcription cis-regulatory region binding"/>
    <property type="evidence" value="ECO:0007669"/>
    <property type="project" value="TreeGrafter"/>
</dbReference>
<dbReference type="Gene3D" id="1.10.10.60">
    <property type="entry name" value="Homeodomain-like"/>
    <property type="match status" value="1"/>
</dbReference>
<dbReference type="Gene3D" id="1.10.357.10">
    <property type="entry name" value="Tetracycline Repressor, domain 2"/>
    <property type="match status" value="1"/>
</dbReference>
<comment type="caution">
    <text evidence="6">The sequence shown here is derived from an EMBL/GenBank/DDBJ whole genome shotgun (WGS) entry which is preliminary data.</text>
</comment>
<dbReference type="SUPFAM" id="SSF46689">
    <property type="entry name" value="Homeodomain-like"/>
    <property type="match status" value="1"/>
</dbReference>
<dbReference type="STRING" id="1210089.GCA_001613165_03213"/>
<reference evidence="6 7" key="1">
    <citation type="submission" date="2018-07" db="EMBL/GenBank/DDBJ databases">
        <title>Genomic Encyclopedia of Type Strains, Phase IV (KMG-IV): sequencing the most valuable type-strain genomes for metagenomic binning, comparative biology and taxonomic classification.</title>
        <authorList>
            <person name="Goeker M."/>
        </authorList>
    </citation>
    <scope>NUCLEOTIDE SEQUENCE [LARGE SCALE GENOMIC DNA]</scope>
    <source>
        <strain evidence="6 7">DSM 44952</strain>
    </source>
</reference>